<proteinExistence type="predicted"/>
<organism evidence="1">
    <name type="scientific">termite gut metagenome</name>
    <dbReference type="NCBI Taxonomy" id="433724"/>
    <lineage>
        <taxon>unclassified sequences</taxon>
        <taxon>metagenomes</taxon>
        <taxon>organismal metagenomes</taxon>
    </lineage>
</organism>
<comment type="caution">
    <text evidence="1">The sequence shown here is derived from an EMBL/GenBank/DDBJ whole genome shotgun (WGS) entry which is preliminary data.</text>
</comment>
<dbReference type="EMBL" id="SNRY01000131">
    <property type="protein sequence ID" value="KAA6346423.1"/>
    <property type="molecule type" value="Genomic_DNA"/>
</dbReference>
<evidence type="ECO:0008006" key="2">
    <source>
        <dbReference type="Google" id="ProtNLM"/>
    </source>
</evidence>
<evidence type="ECO:0000313" key="1">
    <source>
        <dbReference type="EMBL" id="KAA6346423.1"/>
    </source>
</evidence>
<name>A0A5J4SM49_9ZZZZ</name>
<reference evidence="1" key="1">
    <citation type="submission" date="2019-03" db="EMBL/GenBank/DDBJ databases">
        <title>Single cell metagenomics reveals metabolic interactions within the superorganism composed of flagellate Streblomastix strix and complex community of Bacteroidetes bacteria on its surface.</title>
        <authorList>
            <person name="Treitli S.C."/>
            <person name="Kolisko M."/>
            <person name="Husnik F."/>
            <person name="Keeling P."/>
            <person name="Hampl V."/>
        </authorList>
    </citation>
    <scope>NUCLEOTIDE SEQUENCE</scope>
    <source>
        <strain evidence="1">STM</strain>
    </source>
</reference>
<protein>
    <recommendedName>
        <fullName evidence="2">Phage morphogenesis protein</fullName>
    </recommendedName>
</protein>
<dbReference type="AlphaFoldDB" id="A0A5J4SM49"/>
<sequence>MSKAFENFKKEVIDRSLDDIKVELDEEFDKNFERKAFFDKKWPERKYDDGKGSLLVRSGALRRSISSLRSGSELIYNSDKPYAQIHNEGGEIKVTKKMKKFFWAKYRETAGKYGYSDKTETITTKRGKVKEKKIRKKTKENESLSAEAEFYKAMALKKEGSSIVIPERRFIGKHKETDKIIREITQQNIDDFFKKHKLFDK</sequence>
<gene>
    <name evidence="1" type="ORF">EZS27_006073</name>
</gene>
<accession>A0A5J4SM49</accession>